<evidence type="ECO:0000259" key="1">
    <source>
        <dbReference type="Pfam" id="PF13477"/>
    </source>
</evidence>
<dbReference type="Gene3D" id="3.40.50.2000">
    <property type="entry name" value="Glycogen Phosphorylase B"/>
    <property type="match status" value="2"/>
</dbReference>
<reference evidence="2 3" key="1">
    <citation type="submission" date="2024-04" db="EMBL/GenBank/DDBJ databases">
        <title>Draft genome sequence of Thalassolituus maritimus NBRC 116585.</title>
        <authorList>
            <person name="Miyakawa T."/>
            <person name="Kusuya Y."/>
            <person name="Miura T."/>
        </authorList>
    </citation>
    <scope>NUCLEOTIDE SEQUENCE [LARGE SCALE GENOMIC DNA]</scope>
    <source>
        <strain evidence="2 3">5NW40-0001</strain>
    </source>
</reference>
<protein>
    <submittedName>
        <fullName evidence="2">Glycosyltransferase family 4 protein</fullName>
    </submittedName>
</protein>
<dbReference type="PANTHER" id="PTHR12526:SF638">
    <property type="entry name" value="SPORE COAT PROTEIN SA"/>
    <property type="match status" value="1"/>
</dbReference>
<dbReference type="PANTHER" id="PTHR12526">
    <property type="entry name" value="GLYCOSYLTRANSFERASE"/>
    <property type="match status" value="1"/>
</dbReference>
<dbReference type="Pfam" id="PF13477">
    <property type="entry name" value="Glyco_trans_4_2"/>
    <property type="match status" value="1"/>
</dbReference>
<dbReference type="EMBL" id="BAABWH010000004">
    <property type="protein sequence ID" value="GAA6145706.1"/>
    <property type="molecule type" value="Genomic_DNA"/>
</dbReference>
<feature type="domain" description="Glycosyltransferase subfamily 4-like N-terminal" evidence="1">
    <location>
        <begin position="20"/>
        <end position="139"/>
    </location>
</feature>
<dbReference type="InterPro" id="IPR028098">
    <property type="entry name" value="Glyco_trans_4-like_N"/>
</dbReference>
<dbReference type="Pfam" id="PF13692">
    <property type="entry name" value="Glyco_trans_1_4"/>
    <property type="match status" value="1"/>
</dbReference>
<proteinExistence type="predicted"/>
<comment type="caution">
    <text evidence="2">The sequence shown here is derived from an EMBL/GenBank/DDBJ whole genome shotgun (WGS) entry which is preliminary data.</text>
</comment>
<dbReference type="CDD" id="cd03808">
    <property type="entry name" value="GT4_CapM-like"/>
    <property type="match status" value="1"/>
</dbReference>
<organism evidence="2 3">
    <name type="scientific">Thalassolituus maritimus</name>
    <dbReference type="NCBI Taxonomy" id="484498"/>
    <lineage>
        <taxon>Bacteria</taxon>
        <taxon>Pseudomonadati</taxon>
        <taxon>Pseudomonadota</taxon>
        <taxon>Gammaproteobacteria</taxon>
        <taxon>Oceanospirillales</taxon>
        <taxon>Oceanospirillaceae</taxon>
        <taxon>Thalassolituus</taxon>
    </lineage>
</organism>
<keyword evidence="3" id="KW-1185">Reference proteome</keyword>
<sequence>MKIVLVSNLYSGILGFRKDLIIKLVGEGHDVYALATNYDHKSRAAVSGLGATPIDYQVSRASLNPFSDLNTLMRLVRIFNDIKPDVVFSFFMKPVIYSSIAAKITKVPINVSMIEGLGYAFTPEPPGRAISFRKLIARNILKLLLRVSFKCADRVLLLNADDTSDLQKMCGLPSYKAYNLGAIGLNLDEYPFVPLNFSSPIRFVFVGRLLSEKGVKYFLEAARLCKQRNSDLEFLVLGALDDENPESISQDELQSYIDDDTIIYPGHVDDVNKWVASSHVFVLPSYYREGVPRSSQEAMSVGRPIITTNLPGCKETVVEGYNGYFVDAWDSRMLAEKMLSLASDRDLMDEFSLNSRKLAVEKFDVNEVNAKLCSYLFRD</sequence>
<dbReference type="Proteomes" id="UP001481413">
    <property type="component" value="Unassembled WGS sequence"/>
</dbReference>
<name>A0ABP9ZZZ6_9GAMM</name>
<evidence type="ECO:0000313" key="2">
    <source>
        <dbReference type="EMBL" id="GAA6145706.1"/>
    </source>
</evidence>
<gene>
    <name evidence="2" type="ORF">NBRC116585_18240</name>
</gene>
<evidence type="ECO:0000313" key="3">
    <source>
        <dbReference type="Proteomes" id="UP001481413"/>
    </source>
</evidence>
<accession>A0ABP9ZZZ6</accession>
<dbReference type="SUPFAM" id="SSF53756">
    <property type="entry name" value="UDP-Glycosyltransferase/glycogen phosphorylase"/>
    <property type="match status" value="1"/>
</dbReference>
<dbReference type="RefSeq" id="WP_353294762.1">
    <property type="nucleotide sequence ID" value="NZ_BAABWH010000004.1"/>
</dbReference>